<dbReference type="Gene3D" id="3.30.530.20">
    <property type="match status" value="1"/>
</dbReference>
<sequence>MDFTARSDIEAPIDHVFAQVTDFPAFERSIMRRGGDVERIQGGDAPAVGTKWRVKFRMRGKDRVVMAEIVKVDAPHGLTVDVTSPSVDGTTRVELVALSRARTRLIVSADAGAKSIPAKLMMQSIRFAKGKTEQRFKDVVATFAKDVESRYRG</sequence>
<organism evidence="1 2">
    <name type="scientific">Thalassorhabdomicrobium marinisediminis</name>
    <dbReference type="NCBI Taxonomy" id="2170577"/>
    <lineage>
        <taxon>Bacteria</taxon>
        <taxon>Pseudomonadati</taxon>
        <taxon>Pseudomonadota</taxon>
        <taxon>Alphaproteobacteria</taxon>
        <taxon>Rhodobacterales</taxon>
        <taxon>Paracoccaceae</taxon>
        <taxon>Thalassorhabdomicrobium</taxon>
    </lineage>
</organism>
<protein>
    <recommendedName>
        <fullName evidence="3">SRPBCC family protein</fullName>
    </recommendedName>
</protein>
<dbReference type="RefSeq" id="WP_108640106.1">
    <property type="nucleotide sequence ID" value="NZ_QCYG01000003.1"/>
</dbReference>
<dbReference type="SUPFAM" id="SSF55961">
    <property type="entry name" value="Bet v1-like"/>
    <property type="match status" value="1"/>
</dbReference>
<evidence type="ECO:0008006" key="3">
    <source>
        <dbReference type="Google" id="ProtNLM"/>
    </source>
</evidence>
<evidence type="ECO:0000313" key="2">
    <source>
        <dbReference type="Proteomes" id="UP000244817"/>
    </source>
</evidence>
<reference evidence="1 2" key="1">
    <citation type="submission" date="2018-04" db="EMBL/GenBank/DDBJ databases">
        <title>Pelagivirga bohaiensis gen. nov., sp. nov., a bacterium isolated from the Bohai Sea.</title>
        <authorList>
            <person name="Ji X."/>
        </authorList>
    </citation>
    <scope>NUCLEOTIDE SEQUENCE [LARGE SCALE GENOMIC DNA]</scope>
    <source>
        <strain evidence="1 2">BH-SD16</strain>
    </source>
</reference>
<dbReference type="InterPro" id="IPR023393">
    <property type="entry name" value="START-like_dom_sf"/>
</dbReference>
<dbReference type="OrthoDB" id="7860307at2"/>
<dbReference type="InterPro" id="IPR019587">
    <property type="entry name" value="Polyketide_cyclase/dehydratase"/>
</dbReference>
<dbReference type="Proteomes" id="UP000244817">
    <property type="component" value="Unassembled WGS sequence"/>
</dbReference>
<dbReference type="Pfam" id="PF10604">
    <property type="entry name" value="Polyketide_cyc2"/>
    <property type="match status" value="1"/>
</dbReference>
<name>A0A2T7FYN3_9RHOB</name>
<keyword evidence="2" id="KW-1185">Reference proteome</keyword>
<proteinExistence type="predicted"/>
<accession>A0A2T7FYN3</accession>
<comment type="caution">
    <text evidence="1">The sequence shown here is derived from an EMBL/GenBank/DDBJ whole genome shotgun (WGS) entry which is preliminary data.</text>
</comment>
<dbReference type="AlphaFoldDB" id="A0A2T7FYN3"/>
<dbReference type="EMBL" id="QCYG01000003">
    <property type="protein sequence ID" value="PVA07277.1"/>
    <property type="molecule type" value="Genomic_DNA"/>
</dbReference>
<evidence type="ECO:0000313" key="1">
    <source>
        <dbReference type="EMBL" id="PVA07277.1"/>
    </source>
</evidence>
<gene>
    <name evidence="1" type="ORF">DC363_05375</name>
</gene>
<dbReference type="CDD" id="cd07812">
    <property type="entry name" value="SRPBCC"/>
    <property type="match status" value="1"/>
</dbReference>